<dbReference type="GO" id="GO:0004644">
    <property type="term" value="F:phosphoribosylglycinamide formyltransferase activity"/>
    <property type="evidence" value="ECO:0007669"/>
    <property type="project" value="UniProtKB-EC"/>
</dbReference>
<sequence length="308" mass="34597">MRTVVIVSPDKPDIYFANQLAKMLNVVGIVVENQTPERDSSSLVRKAMKYASTPVQFFQKVLDVLDRRFIEPRQPYNDTENSLDFGEEGRVLLVGEGVEVLHTQGVNAINDPKYQTWIRNLYPDVIAVCGASILKADTLSISKYGVLNLHGGLSQFYRGLFTTEWAIHNREPECVGATVHFVAEGVDDGDVIYQGRPDIEEGDHPNSLCEKVARLGVQMMVRAVSDIEQSRYQATKLDARGRLYLNNMFDVKVKRATWQRIRGGVISDYLADKATRDQRITAALINEFSEMRDLEQAAASAEHSRETG</sequence>
<dbReference type="RefSeq" id="WP_085680490.1">
    <property type="nucleotide sequence ID" value="NZ_CP020931.1"/>
</dbReference>
<evidence type="ECO:0000313" key="10">
    <source>
        <dbReference type="EMBL" id="ARM84068.1"/>
    </source>
</evidence>
<dbReference type="InterPro" id="IPR036477">
    <property type="entry name" value="Formyl_transf_N_sf"/>
</dbReference>
<comment type="similarity">
    <text evidence="5">Belongs to the GART family.</text>
</comment>
<evidence type="ECO:0000256" key="3">
    <source>
        <dbReference type="ARBA" id="ARBA00022679"/>
    </source>
</evidence>
<evidence type="ECO:0000256" key="1">
    <source>
        <dbReference type="ARBA" id="ARBA00005054"/>
    </source>
</evidence>
<dbReference type="EMBL" id="CP020931">
    <property type="protein sequence ID" value="ARM84068.1"/>
    <property type="molecule type" value="Genomic_DNA"/>
</dbReference>
<keyword evidence="3 10" id="KW-0808">Transferase</keyword>
<dbReference type="Gene3D" id="3.40.50.170">
    <property type="entry name" value="Formyl transferase, N-terminal domain"/>
    <property type="match status" value="1"/>
</dbReference>
<evidence type="ECO:0000256" key="6">
    <source>
        <dbReference type="ARBA" id="ARBA00041324"/>
    </source>
</evidence>
<feature type="domain" description="Formyl transferase N-terminal" evidence="9">
    <location>
        <begin position="110"/>
        <end position="224"/>
    </location>
</feature>
<dbReference type="Pfam" id="PF00551">
    <property type="entry name" value="Formyl_trans_N"/>
    <property type="match status" value="1"/>
</dbReference>
<dbReference type="AlphaFoldDB" id="A0A1W6K9F9"/>
<proteinExistence type="inferred from homology"/>
<evidence type="ECO:0000256" key="2">
    <source>
        <dbReference type="ARBA" id="ARBA00012254"/>
    </source>
</evidence>
<organism evidence="10 11">
    <name type="scientific">Marinobacter salarius</name>
    <dbReference type="NCBI Taxonomy" id="1420917"/>
    <lineage>
        <taxon>Bacteria</taxon>
        <taxon>Pseudomonadati</taxon>
        <taxon>Pseudomonadota</taxon>
        <taxon>Gammaproteobacteria</taxon>
        <taxon>Pseudomonadales</taxon>
        <taxon>Marinobacteraceae</taxon>
        <taxon>Marinobacter</taxon>
    </lineage>
</organism>
<reference evidence="10 11" key="1">
    <citation type="submission" date="2017-04" db="EMBL/GenBank/DDBJ databases">
        <title>Genome Sequence of Marinobacter salarius strain SMR5 Isolated from a culture of the Diatom Skeletonema marinoi.</title>
        <authorList>
            <person name="Topel M."/>
            <person name="Pinder M.I.M."/>
            <person name="Johansson O.N."/>
            <person name="Kourtchenko O."/>
            <person name="Godhe A."/>
            <person name="Clarke A.K."/>
        </authorList>
    </citation>
    <scope>NUCLEOTIDE SEQUENCE [LARGE SCALE GENOMIC DNA]</scope>
    <source>
        <strain evidence="10 11">SMR5</strain>
    </source>
</reference>
<evidence type="ECO:0000256" key="4">
    <source>
        <dbReference type="ARBA" id="ARBA00022755"/>
    </source>
</evidence>
<protein>
    <recommendedName>
        <fullName evidence="2">phosphoribosylglycinamide formyltransferase 1</fullName>
        <ecNumber evidence="2">2.1.2.2</ecNumber>
    </recommendedName>
    <alternativeName>
        <fullName evidence="7">5'-phosphoribosylglycinamide transformylase</fullName>
    </alternativeName>
    <alternativeName>
        <fullName evidence="6">GAR transformylase</fullName>
    </alternativeName>
</protein>
<comment type="pathway">
    <text evidence="1">Purine metabolism; IMP biosynthesis via de novo pathway; N(2)-formyl-N(1)-(5-phospho-D-ribosyl)glycinamide from N(1)-(5-phospho-D-ribosyl)glycinamide (10-formyl THF route): step 1/1.</text>
</comment>
<dbReference type="CDD" id="cd08653">
    <property type="entry name" value="FMT_core_like_3"/>
    <property type="match status" value="1"/>
</dbReference>
<dbReference type="InterPro" id="IPR002376">
    <property type="entry name" value="Formyl_transf_N"/>
</dbReference>
<evidence type="ECO:0000256" key="8">
    <source>
        <dbReference type="ARBA" id="ARBA00047664"/>
    </source>
</evidence>
<dbReference type="PANTHER" id="PTHR43369">
    <property type="entry name" value="PHOSPHORIBOSYLGLYCINAMIDE FORMYLTRANSFERASE"/>
    <property type="match status" value="1"/>
</dbReference>
<dbReference type="InterPro" id="IPR001555">
    <property type="entry name" value="GART_AS"/>
</dbReference>
<evidence type="ECO:0000256" key="5">
    <source>
        <dbReference type="ARBA" id="ARBA00038440"/>
    </source>
</evidence>
<dbReference type="GO" id="GO:0005829">
    <property type="term" value="C:cytosol"/>
    <property type="evidence" value="ECO:0007669"/>
    <property type="project" value="TreeGrafter"/>
</dbReference>
<dbReference type="Proteomes" id="UP000193100">
    <property type="component" value="Chromosome"/>
</dbReference>
<evidence type="ECO:0000259" key="9">
    <source>
        <dbReference type="Pfam" id="PF00551"/>
    </source>
</evidence>
<name>A0A1W6K9F9_9GAMM</name>
<evidence type="ECO:0000313" key="11">
    <source>
        <dbReference type="Proteomes" id="UP000193100"/>
    </source>
</evidence>
<accession>A0A1W6K9F9</accession>
<keyword evidence="4" id="KW-0658">Purine biosynthesis</keyword>
<dbReference type="PROSITE" id="PS00373">
    <property type="entry name" value="GART"/>
    <property type="match status" value="1"/>
</dbReference>
<dbReference type="EC" id="2.1.2.2" evidence="2"/>
<comment type="catalytic activity">
    <reaction evidence="8">
        <text>N(1)-(5-phospho-beta-D-ribosyl)glycinamide + (6R)-10-formyltetrahydrofolate = N(2)-formyl-N(1)-(5-phospho-beta-D-ribosyl)glycinamide + (6S)-5,6,7,8-tetrahydrofolate + H(+)</text>
        <dbReference type="Rhea" id="RHEA:15053"/>
        <dbReference type="ChEBI" id="CHEBI:15378"/>
        <dbReference type="ChEBI" id="CHEBI:57453"/>
        <dbReference type="ChEBI" id="CHEBI:143788"/>
        <dbReference type="ChEBI" id="CHEBI:147286"/>
        <dbReference type="ChEBI" id="CHEBI:195366"/>
        <dbReference type="EC" id="2.1.2.2"/>
    </reaction>
</comment>
<dbReference type="SUPFAM" id="SSF53328">
    <property type="entry name" value="Formyltransferase"/>
    <property type="match status" value="1"/>
</dbReference>
<evidence type="ECO:0000256" key="7">
    <source>
        <dbReference type="ARBA" id="ARBA00041682"/>
    </source>
</evidence>
<dbReference type="PANTHER" id="PTHR43369:SF2">
    <property type="entry name" value="PHOSPHORIBOSYLGLYCINAMIDE FORMYLTRANSFERASE"/>
    <property type="match status" value="1"/>
</dbReference>
<dbReference type="GeneID" id="77255943"/>
<dbReference type="GO" id="GO:0006189">
    <property type="term" value="P:'de novo' IMP biosynthetic process"/>
    <property type="evidence" value="ECO:0007669"/>
    <property type="project" value="TreeGrafter"/>
</dbReference>
<gene>
    <name evidence="10" type="primary">fmt</name>
    <name evidence="10" type="ORF">MARSALSMR5_01991</name>
</gene>